<comment type="caution">
    <text evidence="2">The sequence shown here is derived from an EMBL/GenBank/DDBJ whole genome shotgun (WGS) entry which is preliminary data.</text>
</comment>
<feature type="chain" id="PRO_5039311286" description="Lipoprotein" evidence="1">
    <location>
        <begin position="30"/>
        <end position="219"/>
    </location>
</feature>
<proteinExistence type="predicted"/>
<feature type="signal peptide" evidence="1">
    <location>
        <begin position="1"/>
        <end position="29"/>
    </location>
</feature>
<organism evidence="2 3">
    <name type="scientific">Levilactobacillus spicheri DSM 15429</name>
    <dbReference type="NCBI Taxonomy" id="1423805"/>
    <lineage>
        <taxon>Bacteria</taxon>
        <taxon>Bacillati</taxon>
        <taxon>Bacillota</taxon>
        <taxon>Bacilli</taxon>
        <taxon>Lactobacillales</taxon>
        <taxon>Lactobacillaceae</taxon>
        <taxon>Levilactobacillus</taxon>
    </lineage>
</organism>
<sequence length="219" mass="22531">MMKRTKKLVVTATTSLALLAALGSGTLLATHAANDVSSVGQTAAPTTATTAGTKLTAASTSGTRQNYTVDYRGAGQSATFQKRTLGSAGTAADEVNYVGRGTQGSTVSLNHGTKAVVQGVMGHTYVHWNTGKWSVTAVTNNADQTGTPTQFAKQVNQQLTQQDLPSNATTGAVTVYSSTNDDAGGAQTNTVKWQSGKQLYTVSGQTAASTVKLAQNSDH</sequence>
<gene>
    <name evidence="2" type="ORF">FD37_GL001268</name>
</gene>
<dbReference type="PATRIC" id="fig|1423805.4.peg.1301"/>
<keyword evidence="1" id="KW-0732">Signal</keyword>
<dbReference type="EMBL" id="AZFC01000015">
    <property type="protein sequence ID" value="KRL48802.1"/>
    <property type="molecule type" value="Genomic_DNA"/>
</dbReference>
<evidence type="ECO:0000313" key="2">
    <source>
        <dbReference type="EMBL" id="KRL48802.1"/>
    </source>
</evidence>
<evidence type="ECO:0008006" key="4">
    <source>
        <dbReference type="Google" id="ProtNLM"/>
    </source>
</evidence>
<dbReference type="RefSeq" id="WP_225436333.1">
    <property type="nucleotide sequence ID" value="NZ_AZFC01000015.1"/>
</dbReference>
<dbReference type="Proteomes" id="UP000051835">
    <property type="component" value="Unassembled WGS sequence"/>
</dbReference>
<evidence type="ECO:0000256" key="1">
    <source>
        <dbReference type="SAM" id="SignalP"/>
    </source>
</evidence>
<protein>
    <recommendedName>
        <fullName evidence="4">Lipoprotein</fullName>
    </recommendedName>
</protein>
<evidence type="ECO:0000313" key="3">
    <source>
        <dbReference type="Proteomes" id="UP000051835"/>
    </source>
</evidence>
<name>A0A0R1R4H6_9LACO</name>
<accession>A0A0R1R4H6</accession>
<dbReference type="AlphaFoldDB" id="A0A0R1R4H6"/>
<reference evidence="2 3" key="1">
    <citation type="journal article" date="2015" name="Genome Announc.">
        <title>Expanding the biotechnology potential of lactobacilli through comparative genomics of 213 strains and associated genera.</title>
        <authorList>
            <person name="Sun Z."/>
            <person name="Harris H.M."/>
            <person name="McCann A."/>
            <person name="Guo C."/>
            <person name="Argimon S."/>
            <person name="Zhang W."/>
            <person name="Yang X."/>
            <person name="Jeffery I.B."/>
            <person name="Cooney J.C."/>
            <person name="Kagawa T.F."/>
            <person name="Liu W."/>
            <person name="Song Y."/>
            <person name="Salvetti E."/>
            <person name="Wrobel A."/>
            <person name="Rasinkangas P."/>
            <person name="Parkhill J."/>
            <person name="Rea M.C."/>
            <person name="O'Sullivan O."/>
            <person name="Ritari J."/>
            <person name="Douillard F.P."/>
            <person name="Paul Ross R."/>
            <person name="Yang R."/>
            <person name="Briner A.E."/>
            <person name="Felis G.E."/>
            <person name="de Vos W.M."/>
            <person name="Barrangou R."/>
            <person name="Klaenhammer T.R."/>
            <person name="Caufield P.W."/>
            <person name="Cui Y."/>
            <person name="Zhang H."/>
            <person name="O'Toole P.W."/>
        </authorList>
    </citation>
    <scope>NUCLEOTIDE SEQUENCE [LARGE SCALE GENOMIC DNA]</scope>
    <source>
        <strain evidence="2 3">DSM 15429</strain>
    </source>
</reference>